<gene>
    <name evidence="1" type="ORF">C1H46_003872</name>
</gene>
<dbReference type="PANTHER" id="PTHR46213:SF24">
    <property type="entry name" value="HHH-GPD DOMAIN-CONTAINING PROTEIN"/>
    <property type="match status" value="1"/>
</dbReference>
<dbReference type="EMBL" id="VIEB01000040">
    <property type="protein sequence ID" value="TQE10534.1"/>
    <property type="molecule type" value="Genomic_DNA"/>
</dbReference>
<name>A0A540NHN5_MALBA</name>
<proteinExistence type="predicted"/>
<dbReference type="AlphaFoldDB" id="A0A540NHN5"/>
<keyword evidence="2" id="KW-1185">Reference proteome</keyword>
<dbReference type="GO" id="GO:0141166">
    <property type="term" value="P:chromosomal 5-methylcytosine DNA demethylation pathway"/>
    <property type="evidence" value="ECO:0007669"/>
    <property type="project" value="InterPro"/>
</dbReference>
<comment type="caution">
    <text evidence="1">The sequence shown here is derived from an EMBL/GenBank/DDBJ whole genome shotgun (WGS) entry which is preliminary data.</text>
</comment>
<evidence type="ECO:0000313" key="2">
    <source>
        <dbReference type="Proteomes" id="UP000315295"/>
    </source>
</evidence>
<dbReference type="PANTHER" id="PTHR46213">
    <property type="entry name" value="TRANSCRIPTIONAL ACTIVATOR DEMETER"/>
    <property type="match status" value="1"/>
</dbReference>
<dbReference type="GO" id="GO:0019104">
    <property type="term" value="F:DNA N-glycosylase activity"/>
    <property type="evidence" value="ECO:0007669"/>
    <property type="project" value="InterPro"/>
</dbReference>
<dbReference type="STRING" id="106549.A0A540NHN5"/>
<protein>
    <submittedName>
        <fullName evidence="1">Uncharacterized protein</fullName>
    </submittedName>
</protein>
<reference evidence="1 2" key="1">
    <citation type="journal article" date="2019" name="G3 (Bethesda)">
        <title>Sequencing of a Wild Apple (Malus baccata) Genome Unravels the Differences Between Cultivated and Wild Apple Species Regarding Disease Resistance and Cold Tolerance.</title>
        <authorList>
            <person name="Chen X."/>
        </authorList>
    </citation>
    <scope>NUCLEOTIDE SEQUENCE [LARGE SCALE GENOMIC DNA]</scope>
    <source>
        <strain evidence="2">cv. Shandingzi</strain>
        <tissue evidence="1">Leaves</tissue>
    </source>
</reference>
<dbReference type="Proteomes" id="UP000315295">
    <property type="component" value="Unassembled WGS sequence"/>
</dbReference>
<organism evidence="1 2">
    <name type="scientific">Malus baccata</name>
    <name type="common">Siberian crab apple</name>
    <name type="synonym">Pyrus baccata</name>
    <dbReference type="NCBI Taxonomy" id="106549"/>
    <lineage>
        <taxon>Eukaryota</taxon>
        <taxon>Viridiplantae</taxon>
        <taxon>Streptophyta</taxon>
        <taxon>Embryophyta</taxon>
        <taxon>Tracheophyta</taxon>
        <taxon>Spermatophyta</taxon>
        <taxon>Magnoliopsida</taxon>
        <taxon>eudicotyledons</taxon>
        <taxon>Gunneridae</taxon>
        <taxon>Pentapetalae</taxon>
        <taxon>rosids</taxon>
        <taxon>fabids</taxon>
        <taxon>Rosales</taxon>
        <taxon>Rosaceae</taxon>
        <taxon>Amygdaloideae</taxon>
        <taxon>Maleae</taxon>
        <taxon>Malus</taxon>
    </lineage>
</organism>
<accession>A0A540NHN5</accession>
<sequence>MGKEGSGGIKGNDKKKEKYWEEERKVFQGRVESFIARMHLVQGTITYILFLNCIVMNYHVAYVKKIITSTLPSTCLKAH</sequence>
<dbReference type="GO" id="GO:0035514">
    <property type="term" value="F:DNA demethylase activity"/>
    <property type="evidence" value="ECO:0007669"/>
    <property type="project" value="InterPro"/>
</dbReference>
<dbReference type="InterPro" id="IPR044811">
    <property type="entry name" value="DME/ROS1"/>
</dbReference>
<evidence type="ECO:0000313" key="1">
    <source>
        <dbReference type="EMBL" id="TQE10534.1"/>
    </source>
</evidence>